<protein>
    <submittedName>
        <fullName evidence="1">Uncharacterized protein</fullName>
    </submittedName>
</protein>
<evidence type="ECO:0000313" key="1">
    <source>
        <dbReference type="EMBL" id="KAK1655856.1"/>
    </source>
</evidence>
<sequence length="57" mass="6136">MSQGLVGGDGMLSAQSFGVQLDLSLPVDSSRVISGHSTRHWRDVAQTLLTLAERLKI</sequence>
<dbReference type="Proteomes" id="UP001243989">
    <property type="component" value="Unassembled WGS sequence"/>
</dbReference>
<dbReference type="RefSeq" id="XP_060451900.1">
    <property type="nucleotide sequence ID" value="XM_060589297.1"/>
</dbReference>
<dbReference type="EMBL" id="JAHMHQ010000001">
    <property type="protein sequence ID" value="KAK1655856.1"/>
    <property type="molecule type" value="Genomic_DNA"/>
</dbReference>
<evidence type="ECO:0000313" key="2">
    <source>
        <dbReference type="Proteomes" id="UP001243989"/>
    </source>
</evidence>
<reference evidence="1" key="1">
    <citation type="submission" date="2021-06" db="EMBL/GenBank/DDBJ databases">
        <title>Comparative genomics, transcriptomics and evolutionary studies reveal genomic signatures of adaptation to plant cell wall in hemibiotrophic fungi.</title>
        <authorList>
            <consortium name="DOE Joint Genome Institute"/>
            <person name="Baroncelli R."/>
            <person name="Diaz J.F."/>
            <person name="Benocci T."/>
            <person name="Peng M."/>
            <person name="Battaglia E."/>
            <person name="Haridas S."/>
            <person name="Andreopoulos W."/>
            <person name="Labutti K."/>
            <person name="Pangilinan J."/>
            <person name="Floch G.L."/>
            <person name="Makela M.R."/>
            <person name="Henrissat B."/>
            <person name="Grigoriev I.V."/>
            <person name="Crouch J.A."/>
            <person name="De Vries R.P."/>
            <person name="Sukno S.A."/>
            <person name="Thon M.R."/>
        </authorList>
    </citation>
    <scope>NUCLEOTIDE SEQUENCE</scope>
    <source>
        <strain evidence="1">CBS 102054</strain>
    </source>
</reference>
<gene>
    <name evidence="1" type="ORF">BDP81DRAFT_413586</name>
</gene>
<proteinExistence type="predicted"/>
<organism evidence="1 2">
    <name type="scientific">Colletotrichum phormii</name>
    <dbReference type="NCBI Taxonomy" id="359342"/>
    <lineage>
        <taxon>Eukaryota</taxon>
        <taxon>Fungi</taxon>
        <taxon>Dikarya</taxon>
        <taxon>Ascomycota</taxon>
        <taxon>Pezizomycotina</taxon>
        <taxon>Sordariomycetes</taxon>
        <taxon>Hypocreomycetidae</taxon>
        <taxon>Glomerellales</taxon>
        <taxon>Glomerellaceae</taxon>
        <taxon>Colletotrichum</taxon>
        <taxon>Colletotrichum acutatum species complex</taxon>
    </lineage>
</organism>
<dbReference type="GeneID" id="85474159"/>
<keyword evidence="2" id="KW-1185">Reference proteome</keyword>
<dbReference type="AlphaFoldDB" id="A0AAJ0A6A5"/>
<name>A0AAJ0A6A5_9PEZI</name>
<comment type="caution">
    <text evidence="1">The sequence shown here is derived from an EMBL/GenBank/DDBJ whole genome shotgun (WGS) entry which is preliminary data.</text>
</comment>
<accession>A0AAJ0A6A5</accession>